<evidence type="ECO:0000259" key="1">
    <source>
        <dbReference type="Pfam" id="PF01397"/>
    </source>
</evidence>
<name>A0A6N2C9G4_SOLCI</name>
<accession>A0A6N2C9G4</accession>
<feature type="non-terminal residue" evidence="2">
    <location>
        <position position="102"/>
    </location>
</feature>
<dbReference type="GO" id="GO:0016114">
    <property type="term" value="P:terpenoid biosynthetic process"/>
    <property type="evidence" value="ECO:0007669"/>
    <property type="project" value="InterPro"/>
</dbReference>
<dbReference type="InterPro" id="IPR001906">
    <property type="entry name" value="Terpene_synth_N"/>
</dbReference>
<dbReference type="Gene3D" id="1.50.10.130">
    <property type="entry name" value="Terpene synthase, N-terminal domain"/>
    <property type="match status" value="1"/>
</dbReference>
<gene>
    <name evidence="2" type="ORF">EJD97_017502</name>
</gene>
<sequence length="102" mass="11947">MITSTTSLLACFSMNPGTIRRSANYKSTTWDFQYIHIVNNNYAKEMKKNLMMMVDESIVQELDVKLELIDNLERLGVSYHFNDEIRQILNSTYIQIRGSNYL</sequence>
<dbReference type="PANTHER" id="PTHR31225">
    <property type="entry name" value="OS04G0344100 PROTEIN-RELATED"/>
    <property type="match status" value="1"/>
</dbReference>
<dbReference type="InterPro" id="IPR008930">
    <property type="entry name" value="Terpenoid_cyclase/PrenylTrfase"/>
</dbReference>
<dbReference type="InterPro" id="IPR050148">
    <property type="entry name" value="Terpene_synthase-like"/>
</dbReference>
<evidence type="ECO:0000313" key="2">
    <source>
        <dbReference type="EMBL" id="TMX03216.1"/>
    </source>
</evidence>
<dbReference type="AlphaFoldDB" id="A0A6N2C9G4"/>
<comment type="caution">
    <text evidence="2">The sequence shown here is derived from an EMBL/GenBank/DDBJ whole genome shotgun (WGS) entry which is preliminary data.</text>
</comment>
<dbReference type="PANTHER" id="PTHR31225:SF83">
    <property type="entry name" value="(R)-LINALOOL SYNTHASE TPS5, CHLOROPLASTIC"/>
    <property type="match status" value="1"/>
</dbReference>
<dbReference type="GO" id="GO:0010333">
    <property type="term" value="F:terpene synthase activity"/>
    <property type="evidence" value="ECO:0007669"/>
    <property type="project" value="InterPro"/>
</dbReference>
<reference evidence="2" key="1">
    <citation type="submission" date="2019-05" db="EMBL/GenBank/DDBJ databases">
        <title>The de novo reference genome and transcriptome assemblies of the wild tomato species Solanum chilense.</title>
        <authorList>
            <person name="Stam R."/>
            <person name="Nosenko T."/>
            <person name="Hoerger A.C."/>
            <person name="Stephan W."/>
            <person name="Seidel M.A."/>
            <person name="Kuhn J.M.M."/>
            <person name="Haberer G."/>
            <person name="Tellier A."/>
        </authorList>
    </citation>
    <scope>NUCLEOTIDE SEQUENCE</scope>
    <source>
        <tissue evidence="2">Mature leaves</tissue>
    </source>
</reference>
<dbReference type="InterPro" id="IPR036965">
    <property type="entry name" value="Terpene_synth_N_sf"/>
</dbReference>
<dbReference type="SUPFAM" id="SSF48239">
    <property type="entry name" value="Terpenoid cyclases/Protein prenyltransferases"/>
    <property type="match status" value="1"/>
</dbReference>
<organism evidence="2">
    <name type="scientific">Solanum chilense</name>
    <name type="common">Tomato</name>
    <name type="synonym">Lycopersicon chilense</name>
    <dbReference type="NCBI Taxonomy" id="4083"/>
    <lineage>
        <taxon>Eukaryota</taxon>
        <taxon>Viridiplantae</taxon>
        <taxon>Streptophyta</taxon>
        <taxon>Embryophyta</taxon>
        <taxon>Tracheophyta</taxon>
        <taxon>Spermatophyta</taxon>
        <taxon>Magnoliopsida</taxon>
        <taxon>eudicotyledons</taxon>
        <taxon>Gunneridae</taxon>
        <taxon>Pentapetalae</taxon>
        <taxon>asterids</taxon>
        <taxon>lamiids</taxon>
        <taxon>Solanales</taxon>
        <taxon>Solanaceae</taxon>
        <taxon>Solanoideae</taxon>
        <taxon>Solaneae</taxon>
        <taxon>Solanum</taxon>
        <taxon>Solanum subgen. Lycopersicon</taxon>
    </lineage>
</organism>
<dbReference type="Pfam" id="PF01397">
    <property type="entry name" value="Terpene_synth"/>
    <property type="match status" value="1"/>
</dbReference>
<proteinExistence type="predicted"/>
<dbReference type="EMBL" id="RXGB01000466">
    <property type="protein sequence ID" value="TMX03216.1"/>
    <property type="molecule type" value="Genomic_DNA"/>
</dbReference>
<feature type="domain" description="Terpene synthase N-terminal" evidence="1">
    <location>
        <begin position="40"/>
        <end position="96"/>
    </location>
</feature>
<protein>
    <recommendedName>
        <fullName evidence="1">Terpene synthase N-terminal domain-containing protein</fullName>
    </recommendedName>
</protein>